<evidence type="ECO:0000313" key="6">
    <source>
        <dbReference type="Proteomes" id="UP000834106"/>
    </source>
</evidence>
<evidence type="ECO:0000256" key="2">
    <source>
        <dbReference type="ARBA" id="ARBA00022980"/>
    </source>
</evidence>
<dbReference type="GO" id="GO:1990904">
    <property type="term" value="C:ribonucleoprotein complex"/>
    <property type="evidence" value="ECO:0007669"/>
    <property type="project" value="UniProtKB-KW"/>
</dbReference>
<keyword evidence="4" id="KW-0732">Signal</keyword>
<evidence type="ECO:0000256" key="3">
    <source>
        <dbReference type="ARBA" id="ARBA00023274"/>
    </source>
</evidence>
<reference evidence="5" key="1">
    <citation type="submission" date="2023-05" db="EMBL/GenBank/DDBJ databases">
        <authorList>
            <person name="Huff M."/>
        </authorList>
    </citation>
    <scope>NUCLEOTIDE SEQUENCE</scope>
</reference>
<keyword evidence="3" id="KW-0687">Ribonucleoprotein</keyword>
<name>A0AAD1ZWK7_9LAMI</name>
<evidence type="ECO:0000313" key="5">
    <source>
        <dbReference type="EMBL" id="CAI9776969.1"/>
    </source>
</evidence>
<sequence length="115" mass="12697">MLVAAKLFVVACAASSGEHCHNTDLTRSVVRSVMLEMGGAWEEGEGGEEEGGAEEKKLICRVSFCIGSELEKKRKERAQATYERKKQLTKLRIKAEKVAEEKLGGQLDIIAPIKY</sequence>
<feature type="signal peptide" evidence="4">
    <location>
        <begin position="1"/>
        <end position="17"/>
    </location>
</feature>
<organism evidence="5 6">
    <name type="scientific">Fraxinus pennsylvanica</name>
    <dbReference type="NCBI Taxonomy" id="56036"/>
    <lineage>
        <taxon>Eukaryota</taxon>
        <taxon>Viridiplantae</taxon>
        <taxon>Streptophyta</taxon>
        <taxon>Embryophyta</taxon>
        <taxon>Tracheophyta</taxon>
        <taxon>Spermatophyta</taxon>
        <taxon>Magnoliopsida</taxon>
        <taxon>eudicotyledons</taxon>
        <taxon>Gunneridae</taxon>
        <taxon>Pentapetalae</taxon>
        <taxon>asterids</taxon>
        <taxon>lamiids</taxon>
        <taxon>Lamiales</taxon>
        <taxon>Oleaceae</taxon>
        <taxon>Oleeae</taxon>
        <taxon>Fraxinus</taxon>
    </lineage>
</organism>
<evidence type="ECO:0000256" key="1">
    <source>
        <dbReference type="ARBA" id="ARBA00006227"/>
    </source>
</evidence>
<accession>A0AAD1ZWK7</accession>
<protein>
    <submittedName>
        <fullName evidence="5">Uncharacterized protein</fullName>
    </submittedName>
</protein>
<dbReference type="AlphaFoldDB" id="A0AAD1ZWK7"/>
<gene>
    <name evidence="5" type="ORF">FPE_LOCUS24399</name>
</gene>
<evidence type="ECO:0000256" key="4">
    <source>
        <dbReference type="SAM" id="SignalP"/>
    </source>
</evidence>
<dbReference type="EMBL" id="OU503050">
    <property type="protein sequence ID" value="CAI9776969.1"/>
    <property type="molecule type" value="Genomic_DNA"/>
</dbReference>
<keyword evidence="2" id="KW-0689">Ribosomal protein</keyword>
<dbReference type="GO" id="GO:0005840">
    <property type="term" value="C:ribosome"/>
    <property type="evidence" value="ECO:0007669"/>
    <property type="project" value="UniProtKB-KW"/>
</dbReference>
<dbReference type="FunFam" id="6.10.250.3250:FF:000001">
    <property type="entry name" value="60S ribosomal protein L13a"/>
    <property type="match status" value="1"/>
</dbReference>
<feature type="chain" id="PRO_5042212872" evidence="4">
    <location>
        <begin position="18"/>
        <end position="115"/>
    </location>
</feature>
<dbReference type="Proteomes" id="UP000834106">
    <property type="component" value="Chromosome 15"/>
</dbReference>
<comment type="similarity">
    <text evidence="1">Belongs to the universal ribosomal protein uL13 family.</text>
</comment>
<proteinExistence type="inferred from homology"/>
<keyword evidence="6" id="KW-1185">Reference proteome</keyword>
<dbReference type="Gene3D" id="6.10.250.3250">
    <property type="match status" value="1"/>
</dbReference>